<feature type="region of interest" description="Disordered" evidence="1">
    <location>
        <begin position="41"/>
        <end position="63"/>
    </location>
</feature>
<proteinExistence type="predicted"/>
<dbReference type="AlphaFoldDB" id="A0A0M3R9G0"/>
<evidence type="ECO:0000313" key="3">
    <source>
        <dbReference type="Proteomes" id="UP000067625"/>
    </source>
</evidence>
<reference evidence="2 3" key="2">
    <citation type="journal article" date="2016" name="Int. J. Syst. Evol. Microbiol.">
        <title>Bacillus gobiensis sp. nov., isolated from a soil sample.</title>
        <authorList>
            <person name="Liu B."/>
            <person name="Liu G.H."/>
            <person name="Cetin S."/>
            <person name="Schumann P."/>
            <person name="Pan Z.Z."/>
            <person name="Chen Q.Q."/>
        </authorList>
    </citation>
    <scope>NUCLEOTIDE SEQUENCE [LARGE SCALE GENOMIC DNA]</scope>
    <source>
        <strain evidence="2 3">FJAT-4402</strain>
    </source>
</reference>
<dbReference type="PATRIC" id="fig|1441095.3.peg.1546"/>
<evidence type="ECO:0000313" key="2">
    <source>
        <dbReference type="EMBL" id="ALC81372.1"/>
    </source>
</evidence>
<dbReference type="Proteomes" id="UP000067625">
    <property type="component" value="Chromosome"/>
</dbReference>
<evidence type="ECO:0000256" key="1">
    <source>
        <dbReference type="SAM" id="MobiDB-lite"/>
    </source>
</evidence>
<dbReference type="RefSeq" id="WP_053603129.1">
    <property type="nucleotide sequence ID" value="NZ_CP012600.1"/>
</dbReference>
<organism evidence="2 3">
    <name type="scientific">Bacillus gobiensis</name>
    <dbReference type="NCBI Taxonomy" id="1441095"/>
    <lineage>
        <taxon>Bacteria</taxon>
        <taxon>Bacillati</taxon>
        <taxon>Bacillota</taxon>
        <taxon>Bacilli</taxon>
        <taxon>Bacillales</taxon>
        <taxon>Bacillaceae</taxon>
        <taxon>Bacillus</taxon>
    </lineage>
</organism>
<keyword evidence="3" id="KW-1185">Reference proteome</keyword>
<reference evidence="3" key="1">
    <citation type="submission" date="2015-08" db="EMBL/GenBank/DDBJ databases">
        <title>Genome sequencing project for genomic taxonomy and phylogenomics of Bacillus-like bacteria.</title>
        <authorList>
            <person name="Liu B."/>
            <person name="Wang J."/>
            <person name="Zhu Y."/>
            <person name="Liu G."/>
            <person name="Chen Q."/>
            <person name="Chen Z."/>
            <person name="Lan J."/>
            <person name="Che J."/>
            <person name="Ge C."/>
            <person name="Shi H."/>
            <person name="Pan Z."/>
            <person name="Liu X."/>
        </authorList>
    </citation>
    <scope>NUCLEOTIDE SEQUENCE [LARGE SCALE GENOMIC DNA]</scope>
    <source>
        <strain evidence="3">FJAT-4402</strain>
    </source>
</reference>
<sequence length="63" mass="7288">MNNSHYDLIEKALDAIEAELRNAEALDEDFQSIFNAKENLQKAKQHQSSADHPFFNMHSISRK</sequence>
<accession>A0A0M3R9G0</accession>
<dbReference type="EMBL" id="CP012600">
    <property type="protein sequence ID" value="ALC81372.1"/>
    <property type="molecule type" value="Genomic_DNA"/>
</dbReference>
<gene>
    <name evidence="2" type="ORF">AM592_07005</name>
</gene>
<protein>
    <submittedName>
        <fullName evidence="2">Uncharacterized protein</fullName>
    </submittedName>
</protein>
<name>A0A0M3R9G0_9BACI</name>